<dbReference type="PANTHER" id="PTHR31663">
    <property type="entry name" value="COILED-COIL DOMAIN-CONTAINING PROTEIN 3"/>
    <property type="match status" value="1"/>
</dbReference>
<feature type="region of interest" description="Disordered" evidence="1">
    <location>
        <begin position="39"/>
        <end position="100"/>
    </location>
</feature>
<dbReference type="PANTHER" id="PTHR31663:SF2">
    <property type="entry name" value="COILED-COIL DOMAIN-CONTAINING 3B"/>
    <property type="match status" value="1"/>
</dbReference>
<dbReference type="InterPro" id="IPR040311">
    <property type="entry name" value="CCDC3"/>
</dbReference>
<feature type="compositionally biased region" description="Basic and acidic residues" evidence="1">
    <location>
        <begin position="69"/>
        <end position="84"/>
    </location>
</feature>
<dbReference type="Proteomes" id="UP000289886">
    <property type="component" value="Unassembled WGS sequence"/>
</dbReference>
<organism evidence="2 3">
    <name type="scientific">Acipenser ruthenus</name>
    <name type="common">Sterlet sturgeon</name>
    <dbReference type="NCBI Taxonomy" id="7906"/>
    <lineage>
        <taxon>Eukaryota</taxon>
        <taxon>Metazoa</taxon>
        <taxon>Chordata</taxon>
        <taxon>Craniata</taxon>
        <taxon>Vertebrata</taxon>
        <taxon>Euteleostomi</taxon>
        <taxon>Actinopterygii</taxon>
        <taxon>Chondrostei</taxon>
        <taxon>Acipenseriformes</taxon>
        <taxon>Acipenseridae</taxon>
        <taxon>Acipenser</taxon>
    </lineage>
</organism>
<name>A0A444UU29_ACIRT</name>
<reference evidence="2 3" key="1">
    <citation type="submission" date="2019-01" db="EMBL/GenBank/DDBJ databases">
        <title>Draft Genome and Complete Hox-Cluster Characterization of the Sterlet Sturgeon (Acipenser ruthenus).</title>
        <authorList>
            <person name="Wei Q."/>
        </authorList>
    </citation>
    <scope>NUCLEOTIDE SEQUENCE [LARGE SCALE GENOMIC DNA]</scope>
    <source>
        <strain evidence="2">WHYD16114868_AA</strain>
        <tissue evidence="2">Blood</tissue>
    </source>
</reference>
<evidence type="ECO:0000313" key="2">
    <source>
        <dbReference type="EMBL" id="RXM91671.1"/>
    </source>
</evidence>
<sequence length="100" mass="11655">MNALGRCTLLCSTVQKALFEEEERVKTLSQKVRSLEKANNHLKDKVKKMKRSIQQAKKESKQEALLIKQQREKEKAVKQDTSKDHLKKPLKKIISNKLKK</sequence>
<evidence type="ECO:0000256" key="1">
    <source>
        <dbReference type="SAM" id="MobiDB-lite"/>
    </source>
</evidence>
<accession>A0A444UU29</accession>
<gene>
    <name evidence="2" type="ORF">EOD39_20936</name>
</gene>
<evidence type="ECO:0000313" key="3">
    <source>
        <dbReference type="Proteomes" id="UP000289886"/>
    </source>
</evidence>
<keyword evidence="3" id="KW-1185">Reference proteome</keyword>
<dbReference type="AlphaFoldDB" id="A0A444UU29"/>
<proteinExistence type="predicted"/>
<dbReference type="EMBL" id="SCEB01008074">
    <property type="protein sequence ID" value="RXM91671.1"/>
    <property type="molecule type" value="Genomic_DNA"/>
</dbReference>
<comment type="caution">
    <text evidence="2">The sequence shown here is derived from an EMBL/GenBank/DDBJ whole genome shotgun (WGS) entry which is preliminary data.</text>
</comment>
<protein>
    <submittedName>
        <fullName evidence="2">Coiled-coil domain-containing protein 3</fullName>
    </submittedName>
</protein>